<dbReference type="AlphaFoldDB" id="A0A0A7G2K1"/>
<evidence type="ECO:0000259" key="8">
    <source>
        <dbReference type="Pfam" id="PF12705"/>
    </source>
</evidence>
<keyword evidence="3" id="KW-0378">Hydrolase</keyword>
<dbReference type="InterPro" id="IPR038726">
    <property type="entry name" value="PDDEXK_AddAB-type"/>
</dbReference>
<dbReference type="HOGENOM" id="CLU_1136482_0_0_9"/>
<protein>
    <submittedName>
        <fullName evidence="9">PD-(D/E)XK nuclease superfamily protein</fullName>
    </submittedName>
</protein>
<dbReference type="EMBL" id="CP006906">
    <property type="protein sequence ID" value="AIY85260.1"/>
    <property type="molecule type" value="Genomic_DNA"/>
</dbReference>
<dbReference type="KEGG" id="cbv:U729_3160"/>
<gene>
    <name evidence="9" type="ORF">U729_3160</name>
</gene>
<evidence type="ECO:0000313" key="10">
    <source>
        <dbReference type="Proteomes" id="UP000030635"/>
    </source>
</evidence>
<proteinExistence type="predicted"/>
<keyword evidence="1" id="KW-0547">Nucleotide-binding</keyword>
<organism evidence="9 10">
    <name type="scientific">Clostridium baratii str. Sullivan</name>
    <dbReference type="NCBI Taxonomy" id="1415775"/>
    <lineage>
        <taxon>Bacteria</taxon>
        <taxon>Bacillati</taxon>
        <taxon>Bacillota</taxon>
        <taxon>Clostridia</taxon>
        <taxon>Eubacteriales</taxon>
        <taxon>Clostridiaceae</taxon>
        <taxon>Clostridium</taxon>
    </lineage>
</organism>
<dbReference type="RefSeq" id="WP_040113671.1">
    <property type="nucleotide sequence ID" value="NZ_CP006906.1"/>
</dbReference>
<keyword evidence="6" id="KW-0238">DNA-binding</keyword>
<evidence type="ECO:0000256" key="7">
    <source>
        <dbReference type="ARBA" id="ARBA00023204"/>
    </source>
</evidence>
<keyword evidence="7" id="KW-0234">DNA repair</keyword>
<dbReference type="Proteomes" id="UP000030635">
    <property type="component" value="Plasmid pCBJ"/>
</dbReference>
<feature type="domain" description="PD-(D/E)XK endonuclease-like" evidence="8">
    <location>
        <begin position="10"/>
        <end position="243"/>
    </location>
</feature>
<dbReference type="GO" id="GO:0016787">
    <property type="term" value="F:hydrolase activity"/>
    <property type="evidence" value="ECO:0007669"/>
    <property type="project" value="UniProtKB-KW"/>
</dbReference>
<keyword evidence="9" id="KW-0614">Plasmid</keyword>
<keyword evidence="5" id="KW-0067">ATP-binding</keyword>
<evidence type="ECO:0000256" key="3">
    <source>
        <dbReference type="ARBA" id="ARBA00022801"/>
    </source>
</evidence>
<evidence type="ECO:0000256" key="6">
    <source>
        <dbReference type="ARBA" id="ARBA00023125"/>
    </source>
</evidence>
<name>A0A0A7G2K1_9CLOT</name>
<dbReference type="GO" id="GO:0005524">
    <property type="term" value="F:ATP binding"/>
    <property type="evidence" value="ECO:0007669"/>
    <property type="project" value="UniProtKB-KW"/>
</dbReference>
<keyword evidence="10" id="KW-1185">Reference proteome</keyword>
<accession>A0A0A7G2K1</accession>
<dbReference type="GO" id="GO:0004386">
    <property type="term" value="F:helicase activity"/>
    <property type="evidence" value="ECO:0007669"/>
    <property type="project" value="UniProtKB-KW"/>
</dbReference>
<evidence type="ECO:0000256" key="4">
    <source>
        <dbReference type="ARBA" id="ARBA00022806"/>
    </source>
</evidence>
<evidence type="ECO:0000256" key="2">
    <source>
        <dbReference type="ARBA" id="ARBA00022763"/>
    </source>
</evidence>
<sequence length="244" mass="28822">MILHINNIIDYSICPMKYFLSQKININEINIDEKYNNAVKSTIFSYFYKIQNKESANYSSLKRIFGNLWIGEKSIDEIIFKEPTSWRDKEDFYRKRGIKAFYKFHESFKNDIKYPILINHDYEVKVNKNLTIKGTIDLIREDNGDLELLDIRTGDTVSENSYINKNLRIISSCYAFEKLFDIKLKKVYSYGFDKNSLTIISKNNDYTEFEKAIINIAKCIYNNLVYISPGSHCIKCAYKNKCRI</sequence>
<reference evidence="9 10" key="1">
    <citation type="journal article" date="2015" name="Infect. Genet. Evol.">
        <title>Genomic sequences of six botulinum neurotoxin-producing strains representing three clostridial species illustrate the mobility and diversity of botulinum neurotoxin genes.</title>
        <authorList>
            <person name="Smith T.J."/>
            <person name="Hill K.K."/>
            <person name="Xie G."/>
            <person name="Foley B.T."/>
            <person name="Williamson C.H."/>
            <person name="Foster J.T."/>
            <person name="Johnson S.L."/>
            <person name="Chertkov O."/>
            <person name="Teshima H."/>
            <person name="Gibbons H.S."/>
            <person name="Johnsky L.A."/>
            <person name="Karavis M.A."/>
            <person name="Smith L.A."/>
        </authorList>
    </citation>
    <scope>NUCLEOTIDE SEQUENCE [LARGE SCALE GENOMIC DNA]</scope>
    <source>
        <strain evidence="9 10">Sullivan</strain>
        <plasmid evidence="9">pCBJ</plasmid>
    </source>
</reference>
<geneLocation type="plasmid" evidence="9 10">
    <name>pCBJ</name>
</geneLocation>
<evidence type="ECO:0000256" key="1">
    <source>
        <dbReference type="ARBA" id="ARBA00022741"/>
    </source>
</evidence>
<dbReference type="GO" id="GO:0003677">
    <property type="term" value="F:DNA binding"/>
    <property type="evidence" value="ECO:0007669"/>
    <property type="project" value="UniProtKB-KW"/>
</dbReference>
<keyword evidence="2" id="KW-0227">DNA damage</keyword>
<dbReference type="GO" id="GO:0006281">
    <property type="term" value="P:DNA repair"/>
    <property type="evidence" value="ECO:0007669"/>
    <property type="project" value="UniProtKB-KW"/>
</dbReference>
<dbReference type="Pfam" id="PF12705">
    <property type="entry name" value="PDDEXK_1"/>
    <property type="match status" value="1"/>
</dbReference>
<evidence type="ECO:0000313" key="9">
    <source>
        <dbReference type="EMBL" id="AIY85260.1"/>
    </source>
</evidence>
<evidence type="ECO:0000256" key="5">
    <source>
        <dbReference type="ARBA" id="ARBA00022840"/>
    </source>
</evidence>
<dbReference type="InterPro" id="IPR011604">
    <property type="entry name" value="PDDEXK-like_dom_sf"/>
</dbReference>
<keyword evidence="4" id="KW-0347">Helicase</keyword>
<dbReference type="Gene3D" id="3.90.320.10">
    <property type="match status" value="1"/>
</dbReference>